<evidence type="ECO:0000256" key="2">
    <source>
        <dbReference type="ARBA" id="ARBA00022771"/>
    </source>
</evidence>
<dbReference type="GO" id="GO:0008270">
    <property type="term" value="F:zinc ion binding"/>
    <property type="evidence" value="ECO:0007669"/>
    <property type="project" value="UniProtKB-KW"/>
</dbReference>
<feature type="domain" description="RING-type" evidence="5">
    <location>
        <begin position="52"/>
        <end position="113"/>
    </location>
</feature>
<keyword evidence="2 4" id="KW-0863">Zinc-finger</keyword>
<dbReference type="EMBL" id="JAOQAZ010000003">
    <property type="protein sequence ID" value="KAJ4268933.1"/>
    <property type="molecule type" value="Genomic_DNA"/>
</dbReference>
<dbReference type="InterPro" id="IPR001841">
    <property type="entry name" value="Znf_RING"/>
</dbReference>
<dbReference type="Proteomes" id="UP001152049">
    <property type="component" value="Unassembled WGS sequence"/>
</dbReference>
<evidence type="ECO:0000256" key="1">
    <source>
        <dbReference type="ARBA" id="ARBA00022723"/>
    </source>
</evidence>
<dbReference type="AlphaFoldDB" id="A0A9W8SCA6"/>
<keyword evidence="7" id="KW-1185">Reference proteome</keyword>
<evidence type="ECO:0000256" key="4">
    <source>
        <dbReference type="PROSITE-ProRule" id="PRU00175"/>
    </source>
</evidence>
<dbReference type="Gene3D" id="3.30.40.10">
    <property type="entry name" value="Zinc/RING finger domain, C3HC4 (zinc finger)"/>
    <property type="match status" value="1"/>
</dbReference>
<evidence type="ECO:0000259" key="5">
    <source>
        <dbReference type="PROSITE" id="PS50089"/>
    </source>
</evidence>
<proteinExistence type="predicted"/>
<evidence type="ECO:0000313" key="7">
    <source>
        <dbReference type="Proteomes" id="UP001152049"/>
    </source>
</evidence>
<organism evidence="6 7">
    <name type="scientific">Fusarium torreyae</name>
    <dbReference type="NCBI Taxonomy" id="1237075"/>
    <lineage>
        <taxon>Eukaryota</taxon>
        <taxon>Fungi</taxon>
        <taxon>Dikarya</taxon>
        <taxon>Ascomycota</taxon>
        <taxon>Pezizomycotina</taxon>
        <taxon>Sordariomycetes</taxon>
        <taxon>Hypocreomycetidae</taxon>
        <taxon>Hypocreales</taxon>
        <taxon>Nectriaceae</taxon>
        <taxon>Fusarium</taxon>
    </lineage>
</organism>
<comment type="caution">
    <text evidence="6">The sequence shown here is derived from an EMBL/GenBank/DDBJ whole genome shotgun (WGS) entry which is preliminary data.</text>
</comment>
<dbReference type="PROSITE" id="PS50089">
    <property type="entry name" value="ZF_RING_2"/>
    <property type="match status" value="1"/>
</dbReference>
<dbReference type="InterPro" id="IPR013083">
    <property type="entry name" value="Znf_RING/FYVE/PHD"/>
</dbReference>
<name>A0A9W8SCA6_9HYPO</name>
<protein>
    <recommendedName>
        <fullName evidence="5">RING-type domain-containing protein</fullName>
    </recommendedName>
</protein>
<dbReference type="SMART" id="SM00184">
    <property type="entry name" value="RING"/>
    <property type="match status" value="1"/>
</dbReference>
<dbReference type="OrthoDB" id="8062037at2759"/>
<evidence type="ECO:0000256" key="3">
    <source>
        <dbReference type="ARBA" id="ARBA00022833"/>
    </source>
</evidence>
<gene>
    <name evidence="6" type="ORF">NW762_003004</name>
</gene>
<sequence>MSTRTRTMLSIDSLLNPEPLPAQPKTTTTYWPILRDYLLENPNLYETLHLECGICLEEMTVFPHEHSYDPEMYHMSHRARILPCGHMFGSKCAFVMIDEAIANDQPICCPICRSDFSRHQDCGHAHTGMPMPTNIDVIKAFPPTLSEGGAVADKCGDCQVTEILLGINYLAPTLLSSIDIEEGEFLGVAAHTLGRRWAITQMAEDGMETHLVQNIHLGSSLQRIIDVIKQHLRESSSKNWRSLDLTGFDLEVRLYLQIQA</sequence>
<keyword evidence="3" id="KW-0862">Zinc</keyword>
<accession>A0A9W8SCA6</accession>
<dbReference type="Pfam" id="PF13445">
    <property type="entry name" value="zf-RING_UBOX"/>
    <property type="match status" value="1"/>
</dbReference>
<reference evidence="6" key="1">
    <citation type="submission" date="2022-09" db="EMBL/GenBank/DDBJ databases">
        <title>Fusarium specimens isolated from Avocado Roots.</title>
        <authorList>
            <person name="Stajich J."/>
            <person name="Roper C."/>
            <person name="Heimlech-Rivalta G."/>
        </authorList>
    </citation>
    <scope>NUCLEOTIDE SEQUENCE</scope>
    <source>
        <strain evidence="6">CF00136</strain>
    </source>
</reference>
<evidence type="ECO:0000313" key="6">
    <source>
        <dbReference type="EMBL" id="KAJ4268933.1"/>
    </source>
</evidence>
<dbReference type="InterPro" id="IPR027370">
    <property type="entry name" value="Znf-RING_euk"/>
</dbReference>
<keyword evidence="1" id="KW-0479">Metal-binding</keyword>
<dbReference type="SUPFAM" id="SSF57850">
    <property type="entry name" value="RING/U-box"/>
    <property type="match status" value="1"/>
</dbReference>